<evidence type="ECO:0000259" key="1">
    <source>
        <dbReference type="PROSITE" id="PS50853"/>
    </source>
</evidence>
<dbReference type="Proteomes" id="UP000358933">
    <property type="component" value="Unassembled WGS sequence"/>
</dbReference>
<sequence length="411" mass="46151">MMKRFRLSFYLSFLTLLLSACSVSQMNSLASSKEPAVNESLPKVESLKSLSDMSNIAFEWEPLYNENIKGFYLYRSSDENPDFKLVGTIKDKFQTHYVDTKLEPGTKYRYMMKSFNEQGQISEDGKVIEVSTAPRLEAVPFVQAVTNLPNRIKLIWRPHPDFRVDSYIIERTKGDDKEFKKIAEVKNRLNAEYIDSDLKPNENSSYRIIAVSFNGIKSGSSQVVSSTSKALPPQVEHLSASTDGSSKIILTWDAPTYEDFSYYKVYSTSSSFLPFSVLAKTDKNSYEDIVEGAGKSKYYKVTMVDKDGLESPMPKDGVEGKTLGNPLAPSIILAQSTSEGINLEWSDNDTRAVEYEVRRYGGEQNAVFKGIKEKRLKDVKALPGVEYSYEVIAIDSAGLRSEPSNKVKAAQ</sequence>
<dbReference type="CDD" id="cd00063">
    <property type="entry name" value="FN3"/>
    <property type="match status" value="3"/>
</dbReference>
<dbReference type="AlphaFoldDB" id="A0A2R4D412"/>
<comment type="caution">
    <text evidence="2">The sequence shown here is derived from an EMBL/GenBank/DDBJ whole genome shotgun (WGS) entry which is preliminary data.</text>
</comment>
<reference evidence="2 3" key="1">
    <citation type="submission" date="2019-04" db="EMBL/GenBank/DDBJ databases">
        <authorList>
            <person name="Ashton P.M."/>
            <person name="Dallman T."/>
            <person name="Nair S."/>
            <person name="De Pinna E."/>
            <person name="Peters T."/>
            <person name="Grant K."/>
        </authorList>
    </citation>
    <scope>NUCLEOTIDE SEQUENCE [LARGE SCALE GENOMIC DNA]</scope>
    <source>
        <strain evidence="2 3">OXC2299</strain>
    </source>
</reference>
<dbReference type="Gene3D" id="2.60.40.10">
    <property type="entry name" value="Immunoglobulins"/>
    <property type="match status" value="4"/>
</dbReference>
<evidence type="ECO:0000313" key="3">
    <source>
        <dbReference type="Proteomes" id="UP000358933"/>
    </source>
</evidence>
<name>A0A2R4D412_CAMJU</name>
<dbReference type="PROSITE" id="PS51257">
    <property type="entry name" value="PROKAR_LIPOPROTEIN"/>
    <property type="match status" value="1"/>
</dbReference>
<dbReference type="SUPFAM" id="SSF49265">
    <property type="entry name" value="Fibronectin type III"/>
    <property type="match status" value="2"/>
</dbReference>
<dbReference type="InterPro" id="IPR003961">
    <property type="entry name" value="FN3_dom"/>
</dbReference>
<dbReference type="PANTHER" id="PTHR46957">
    <property type="entry name" value="CYTOKINE RECEPTOR"/>
    <property type="match status" value="1"/>
</dbReference>
<dbReference type="InterPro" id="IPR036116">
    <property type="entry name" value="FN3_sf"/>
</dbReference>
<gene>
    <name evidence="2" type="ORF">E7N58_02685</name>
</gene>
<feature type="domain" description="Fibronectin type-III" evidence="1">
    <location>
        <begin position="136"/>
        <end position="233"/>
    </location>
</feature>
<accession>A0A2R4D412</accession>
<proteinExistence type="predicted"/>
<feature type="domain" description="Fibronectin type-III" evidence="1">
    <location>
        <begin position="41"/>
        <end position="135"/>
    </location>
</feature>
<protein>
    <submittedName>
        <fullName evidence="2">Fibronectin type III domain-containing protein</fullName>
    </submittedName>
</protein>
<dbReference type="GO" id="GO:0016020">
    <property type="term" value="C:membrane"/>
    <property type="evidence" value="ECO:0007669"/>
    <property type="project" value="UniProtKB-SubCell"/>
</dbReference>
<dbReference type="InterPro" id="IPR013783">
    <property type="entry name" value="Ig-like_fold"/>
</dbReference>
<dbReference type="PANTHER" id="PTHR46957:SF3">
    <property type="entry name" value="CYTOKINE RECEPTOR"/>
    <property type="match status" value="1"/>
</dbReference>
<dbReference type="EMBL" id="AACJKW010000003">
    <property type="protein sequence ID" value="EAK8193093.1"/>
    <property type="molecule type" value="Genomic_DNA"/>
</dbReference>
<dbReference type="RefSeq" id="WP_079264879.1">
    <property type="nucleotide sequence ID" value="NZ_AP028342.1"/>
</dbReference>
<organism evidence="2 3">
    <name type="scientific">Campylobacter jejuni</name>
    <dbReference type="NCBI Taxonomy" id="197"/>
    <lineage>
        <taxon>Bacteria</taxon>
        <taxon>Pseudomonadati</taxon>
        <taxon>Campylobacterota</taxon>
        <taxon>Epsilonproteobacteria</taxon>
        <taxon>Campylobacterales</taxon>
        <taxon>Campylobacteraceae</taxon>
        <taxon>Campylobacter</taxon>
    </lineage>
</organism>
<dbReference type="InterPro" id="IPR050713">
    <property type="entry name" value="RTP_Phos/Ushers"/>
</dbReference>
<feature type="domain" description="Fibronectin type-III" evidence="1">
    <location>
        <begin position="325"/>
        <end position="411"/>
    </location>
</feature>
<dbReference type="SMART" id="SM00060">
    <property type="entry name" value="FN3"/>
    <property type="match status" value="3"/>
</dbReference>
<dbReference type="PROSITE" id="PS50853">
    <property type="entry name" value="FN3"/>
    <property type="match status" value="3"/>
</dbReference>
<evidence type="ECO:0000313" key="2">
    <source>
        <dbReference type="EMBL" id="EAK8193093.1"/>
    </source>
</evidence>